<evidence type="ECO:0000256" key="1">
    <source>
        <dbReference type="SAM" id="SignalP"/>
    </source>
</evidence>
<dbReference type="CDD" id="cd13585">
    <property type="entry name" value="PBP2_TMBP_like"/>
    <property type="match status" value="1"/>
</dbReference>
<keyword evidence="1" id="KW-0732">Signal</keyword>
<evidence type="ECO:0000313" key="3">
    <source>
        <dbReference type="Proteomes" id="UP001198182"/>
    </source>
</evidence>
<reference evidence="2" key="1">
    <citation type="submission" date="2021-10" db="EMBL/GenBank/DDBJ databases">
        <title>Anaerobic single-cell dispensing facilitates the cultivation of human gut bacteria.</title>
        <authorList>
            <person name="Afrizal A."/>
        </authorList>
    </citation>
    <scope>NUCLEOTIDE SEQUENCE</scope>
    <source>
        <strain evidence="2">CLA-AA-H215</strain>
    </source>
</reference>
<sequence length="466" mass="49972">MKKQLIFGLMAGTMALSLTACGGGNSETTAAASNDTQATADSTAAAAGSTAAAADSAAAASDWEGAEIAATLSGNVTYMHGGDDYERELYRGIFDDYEALAPGVKIEQLYVPSDYYTKLQTLAAGDSLPDIFTVGEGSLGLYASTGYLAPIDDYLKQYPALTADLADGLIDFGNYEGVQYGMIGGYTGYVMYLNKDLFKEAGVDLPTTDWTVEDYKNIAAQMTKKSEDGSRVDVYGTAINNYRADWINWMGNYDAEWFKDGKSNLTSPEAKQGLGVMYDLVQAGSAPSPGTVSATGDSEDRLFIVGKVAMYPSGAWCVTSFRNECDFEWDAIEMPKGTTHSSPFIGSLQCIGATSDVKDVAANILSYQYSDAGMEPIIKNTLYIPGFKHLLEREDLMAFPPSADAFRKCGEYIGSQSQLDVCKTGKSSEYYSIISARLGEAFEGQTTLDEALAAIDEQANTTVFTD</sequence>
<feature type="signal peptide" evidence="1">
    <location>
        <begin position="1"/>
        <end position="20"/>
    </location>
</feature>
<dbReference type="InterPro" id="IPR006059">
    <property type="entry name" value="SBP"/>
</dbReference>
<dbReference type="Proteomes" id="UP001198182">
    <property type="component" value="Unassembled WGS sequence"/>
</dbReference>
<proteinExistence type="predicted"/>
<dbReference type="Gene3D" id="3.40.190.10">
    <property type="entry name" value="Periplasmic binding protein-like II"/>
    <property type="match status" value="1"/>
</dbReference>
<dbReference type="InterPro" id="IPR050490">
    <property type="entry name" value="Bact_solute-bd_prot1"/>
</dbReference>
<accession>A0AAE3EDM6</accession>
<organism evidence="2 3">
    <name type="scientific">Hominifimenecus microfluidus</name>
    <dbReference type="NCBI Taxonomy" id="2885348"/>
    <lineage>
        <taxon>Bacteria</taxon>
        <taxon>Bacillati</taxon>
        <taxon>Bacillota</taxon>
        <taxon>Clostridia</taxon>
        <taxon>Lachnospirales</taxon>
        <taxon>Lachnospiraceae</taxon>
        <taxon>Hominifimenecus</taxon>
    </lineage>
</organism>
<dbReference type="EMBL" id="JAJEQR010000067">
    <property type="protein sequence ID" value="MCC2232440.1"/>
    <property type="molecule type" value="Genomic_DNA"/>
</dbReference>
<dbReference type="RefSeq" id="WP_308454846.1">
    <property type="nucleotide sequence ID" value="NZ_JAJEQR010000067.1"/>
</dbReference>
<name>A0AAE3EDM6_9FIRM</name>
<dbReference type="PANTHER" id="PTHR43649">
    <property type="entry name" value="ARABINOSE-BINDING PROTEIN-RELATED"/>
    <property type="match status" value="1"/>
</dbReference>
<dbReference type="PROSITE" id="PS51257">
    <property type="entry name" value="PROKAR_LIPOPROTEIN"/>
    <property type="match status" value="1"/>
</dbReference>
<dbReference type="Pfam" id="PF01547">
    <property type="entry name" value="SBP_bac_1"/>
    <property type="match status" value="1"/>
</dbReference>
<dbReference type="PANTHER" id="PTHR43649:SF12">
    <property type="entry name" value="DIACETYLCHITOBIOSE BINDING PROTEIN DASA"/>
    <property type="match status" value="1"/>
</dbReference>
<dbReference type="AlphaFoldDB" id="A0AAE3EDM6"/>
<feature type="chain" id="PRO_5042139579" evidence="1">
    <location>
        <begin position="21"/>
        <end position="466"/>
    </location>
</feature>
<comment type="caution">
    <text evidence="2">The sequence shown here is derived from an EMBL/GenBank/DDBJ whole genome shotgun (WGS) entry which is preliminary data.</text>
</comment>
<protein>
    <submittedName>
        <fullName evidence="2">Sugar ABC transporter substrate-binding protein</fullName>
    </submittedName>
</protein>
<dbReference type="SUPFAM" id="SSF53850">
    <property type="entry name" value="Periplasmic binding protein-like II"/>
    <property type="match status" value="1"/>
</dbReference>
<gene>
    <name evidence="2" type="ORF">LKD81_15835</name>
</gene>
<keyword evidence="3" id="KW-1185">Reference proteome</keyword>
<evidence type="ECO:0000313" key="2">
    <source>
        <dbReference type="EMBL" id="MCC2232440.1"/>
    </source>
</evidence>